<dbReference type="EMBL" id="KI966437">
    <property type="protein sequence ID" value="EWC44646.1"/>
    <property type="molecule type" value="Genomic_DNA"/>
</dbReference>
<name>W7HKW9_9PEZI</name>
<dbReference type="HOGENOM" id="CLU_3014131_0_0_1"/>
<gene>
    <name evidence="2" type="ORF">DRE_06635</name>
</gene>
<reference evidence="2 3" key="1">
    <citation type="submission" date="2013-05" db="EMBL/GenBank/DDBJ databases">
        <title>Drechslerella stenobrocha genome reveals carnivorous origination and mechanical trapping mechanism of predatory fungi.</title>
        <authorList>
            <person name="Liu X."/>
            <person name="Zhang W."/>
            <person name="Liu K."/>
        </authorList>
    </citation>
    <scope>NUCLEOTIDE SEQUENCE [LARGE SCALE GENOMIC DNA]</scope>
    <source>
        <strain evidence="2 3">248</strain>
    </source>
</reference>
<evidence type="ECO:0000313" key="3">
    <source>
        <dbReference type="Proteomes" id="UP000024837"/>
    </source>
</evidence>
<feature type="region of interest" description="Disordered" evidence="1">
    <location>
        <begin position="29"/>
        <end position="56"/>
    </location>
</feature>
<sequence>MLDAAILSANGDRSSRHPACRHKKVVTIRTDSSAAMSKASRMKLMAAPKGKKRRVD</sequence>
<proteinExistence type="predicted"/>
<organism evidence="2 3">
    <name type="scientific">Drechslerella stenobrocha 248</name>
    <dbReference type="NCBI Taxonomy" id="1043628"/>
    <lineage>
        <taxon>Eukaryota</taxon>
        <taxon>Fungi</taxon>
        <taxon>Dikarya</taxon>
        <taxon>Ascomycota</taxon>
        <taxon>Pezizomycotina</taxon>
        <taxon>Orbiliomycetes</taxon>
        <taxon>Orbiliales</taxon>
        <taxon>Orbiliaceae</taxon>
        <taxon>Drechslerella</taxon>
    </lineage>
</organism>
<accession>W7HKW9</accession>
<dbReference type="AlphaFoldDB" id="W7HKW9"/>
<protein>
    <submittedName>
        <fullName evidence="2">Uncharacterized protein</fullName>
    </submittedName>
</protein>
<dbReference type="Proteomes" id="UP000024837">
    <property type="component" value="Unassembled WGS sequence"/>
</dbReference>
<feature type="compositionally biased region" description="Low complexity" evidence="1">
    <location>
        <begin position="32"/>
        <end position="47"/>
    </location>
</feature>
<evidence type="ECO:0000313" key="2">
    <source>
        <dbReference type="EMBL" id="EWC44646.1"/>
    </source>
</evidence>
<evidence type="ECO:0000256" key="1">
    <source>
        <dbReference type="SAM" id="MobiDB-lite"/>
    </source>
</evidence>
<keyword evidence="3" id="KW-1185">Reference proteome</keyword>